<dbReference type="Proteomes" id="UP000029516">
    <property type="component" value="Chromosome"/>
</dbReference>
<gene>
    <name evidence="2" type="ORF">LH23_11105</name>
</gene>
<dbReference type="EMBL" id="CP009458">
    <property type="protein sequence ID" value="AIR61189.1"/>
    <property type="molecule type" value="Genomic_DNA"/>
</dbReference>
<evidence type="ECO:0000313" key="2">
    <source>
        <dbReference type="EMBL" id="AIR61189.1"/>
    </source>
</evidence>
<name>A0AAN0S4H2_9ENTR</name>
<protein>
    <recommendedName>
        <fullName evidence="4">Flagellar hook-associated protein</fullName>
    </recommendedName>
</protein>
<dbReference type="KEGG" id="cem:LH23_11105"/>
<evidence type="ECO:0000313" key="3">
    <source>
        <dbReference type="Proteomes" id="UP000029516"/>
    </source>
</evidence>
<dbReference type="RefSeq" id="WP_039291057.1">
    <property type="nucleotide sequence ID" value="NZ_CP009458.1"/>
</dbReference>
<reference evidence="2 3" key="1">
    <citation type="submission" date="2014-09" db="EMBL/GenBank/DDBJ databases">
        <authorList>
            <person name="Chan K.-G."/>
        </authorList>
    </citation>
    <scope>NUCLEOTIDE SEQUENCE [LARGE SCALE GENOMIC DNA]</scope>
    <source>
        <strain evidence="2 3">M006</strain>
    </source>
</reference>
<dbReference type="AlphaFoldDB" id="A0AAN0S4H2"/>
<organism evidence="2 3">
    <name type="scientific">Cedecea neteri</name>
    <dbReference type="NCBI Taxonomy" id="158822"/>
    <lineage>
        <taxon>Bacteria</taxon>
        <taxon>Pseudomonadati</taxon>
        <taxon>Pseudomonadota</taxon>
        <taxon>Gammaproteobacteria</taxon>
        <taxon>Enterobacterales</taxon>
        <taxon>Enterobacteriaceae</taxon>
        <taxon>Cedecea</taxon>
    </lineage>
</organism>
<feature type="region of interest" description="Disordered" evidence="1">
    <location>
        <begin position="1"/>
        <end position="28"/>
    </location>
</feature>
<evidence type="ECO:0008006" key="4">
    <source>
        <dbReference type="Google" id="ProtNLM"/>
    </source>
</evidence>
<sequence>MQVGLATTTSSQTAALNRGNIGAPQSVQQRKVEETISSRSPFPEAALLSTRPLRYNVQLNQQLTAVQQADSFLSSAETQLLQLRHAASQGKGQAQAVGLERLLSRREQLSGGTVDRQFNIRLQNQSQVNFSLPGSEKILTSPGGETLVFMLGGAKRELAAVALPEEGSPRTVLTRLNVGLGRMGIHASLDRSGQVNFSVDESRWEQVSQQLSVRGEGHNFPADAFTLLSVQPEKAHHEALVQLAARPDSSRDAQMGLQQALEQITQQRGKLRAHQDRVRSRIDEMATPYSSQQAQDTARALGNVLEKSGDSFTTLNRALGAQANVQLATVKNLLG</sequence>
<feature type="compositionally biased region" description="Low complexity" evidence="1">
    <location>
        <begin position="1"/>
        <end position="15"/>
    </location>
</feature>
<proteinExistence type="predicted"/>
<evidence type="ECO:0000256" key="1">
    <source>
        <dbReference type="SAM" id="MobiDB-lite"/>
    </source>
</evidence>
<accession>A0AAN0S4H2</accession>